<comment type="catalytic activity">
    <reaction evidence="18">
        <text>3 Na(+)(out) + phosphate(out) = 3 Na(+)(in) + phosphate(in)</text>
        <dbReference type="Rhea" id="RHEA:71255"/>
        <dbReference type="ChEBI" id="CHEBI:29101"/>
        <dbReference type="ChEBI" id="CHEBI:43474"/>
    </reaction>
    <physiologicalReaction direction="left-to-right" evidence="18">
        <dbReference type="Rhea" id="RHEA:71256"/>
    </physiologicalReaction>
</comment>
<feature type="transmembrane region" description="Helical" evidence="21">
    <location>
        <begin position="301"/>
        <end position="323"/>
    </location>
</feature>
<evidence type="ECO:0000256" key="2">
    <source>
        <dbReference type="ARBA" id="ARBA00005808"/>
    </source>
</evidence>
<evidence type="ECO:0000256" key="21">
    <source>
        <dbReference type="SAM" id="Phobius"/>
    </source>
</evidence>
<organism evidence="22 23">
    <name type="scientific">Oncorhynchus kisutch</name>
    <name type="common">Coho salmon</name>
    <name type="synonym">Salmo kisutch</name>
    <dbReference type="NCBI Taxonomy" id="8019"/>
    <lineage>
        <taxon>Eukaryota</taxon>
        <taxon>Metazoa</taxon>
        <taxon>Chordata</taxon>
        <taxon>Craniata</taxon>
        <taxon>Vertebrata</taxon>
        <taxon>Euteleostomi</taxon>
        <taxon>Actinopterygii</taxon>
        <taxon>Neopterygii</taxon>
        <taxon>Teleostei</taxon>
        <taxon>Protacanthopterygii</taxon>
        <taxon>Salmoniformes</taxon>
        <taxon>Salmonidae</taxon>
        <taxon>Salmoninae</taxon>
        <taxon>Oncorhynchus</taxon>
    </lineage>
</organism>
<dbReference type="GO" id="GO:0005436">
    <property type="term" value="F:sodium:phosphate symporter activity"/>
    <property type="evidence" value="ECO:0007669"/>
    <property type="project" value="InterPro"/>
</dbReference>
<dbReference type="NCBIfam" id="TIGR01013">
    <property type="entry name" value="2a58"/>
    <property type="match status" value="1"/>
</dbReference>
<evidence type="ECO:0000256" key="5">
    <source>
        <dbReference type="ARBA" id="ARBA00022475"/>
    </source>
</evidence>
<evidence type="ECO:0000256" key="8">
    <source>
        <dbReference type="ARBA" id="ARBA00022847"/>
    </source>
</evidence>
<keyword evidence="14" id="KW-0739">Sodium transport</keyword>
<sequence length="575" mass="61954">MPGTADIASSMSQTQAERMRSVFINVSKIPLLFLFLYMFVCSLDVLSSAFQLAGGKVAGDIFNDNAILSNPVAGLVVGILVTVLVQSSSTSTSIVVSLVSSGLLNVRSAIPILMGSNIGTSVTNTIVALMQAGERDEFERAFAGATVHDCFNWLSVLVLLPLEATTGLLRRLSQAVVDTFHISSGDKAPEMLKVMTEPLTKLIIQLDKSVITGIAMGDEAMSNRSLVRVWCKNHILTVRPNATGSHLFVDSWLSDLAVGLILLACSLLLLCTCLLLLVKLLNSLLQGQVAKAIQRIINTDFPYPFGWLAGYLAILVGAGMTFVVQSSSVFTSAITPLIGIGVISIERAYPLTLGSNIGTTTTAILAALASPGDKLAAAFQVALCHFFFNILGILLWYPVPTTRLPIRMARTLGQRTAKYRWFAVLYLLLCFLLLPSLVFALSMAGWQIMAGVGVPFAAALLLVSVVNMLQVHRPGCLPVRLQSWDFLPVWMHSLQPLDTLLTKVTLCCAKGASEPDLIQCSMDHDGPQKRSHMALDNLVLCYIDEAPTVVMSQGADEAPTVVMSQGVDRVRSTRL</sequence>
<dbReference type="Proteomes" id="UP000694557">
    <property type="component" value="Unassembled WGS sequence"/>
</dbReference>
<feature type="transmembrane region" description="Helical" evidence="21">
    <location>
        <begin position="377"/>
        <end position="399"/>
    </location>
</feature>
<evidence type="ECO:0000256" key="18">
    <source>
        <dbReference type="ARBA" id="ARBA00034042"/>
    </source>
</evidence>
<dbReference type="Ensembl" id="ENSOKIT00005116627.1">
    <property type="protein sequence ID" value="ENSOKIP00005108855.1"/>
    <property type="gene ID" value="ENSOKIG00005047309.1"/>
</dbReference>
<proteinExistence type="inferred from homology"/>
<dbReference type="GO" id="GO:0005903">
    <property type="term" value="C:brush border"/>
    <property type="evidence" value="ECO:0007669"/>
    <property type="project" value="TreeGrafter"/>
</dbReference>
<evidence type="ECO:0000256" key="3">
    <source>
        <dbReference type="ARBA" id="ARBA00020021"/>
    </source>
</evidence>
<dbReference type="PANTHER" id="PTHR10010">
    <property type="entry name" value="SOLUTE CARRIER FAMILY 34 SODIUM PHOSPHATE , MEMBER 2-RELATED"/>
    <property type="match status" value="1"/>
</dbReference>
<protein>
    <recommendedName>
        <fullName evidence="3">Sodium-dependent phosphate transport protein 2A</fullName>
    </recommendedName>
    <alternativeName>
        <fullName evidence="17">Na(+)-dependent phosphate cotransporter 2A</fullName>
    </alternativeName>
    <alternativeName>
        <fullName evidence="15">Sodium/phosphate cotransporter 2A</fullName>
    </alternativeName>
    <alternativeName>
        <fullName evidence="16">Solute carrier family 34 member 1</fullName>
    </alternativeName>
</protein>
<comment type="function">
    <text evidence="19">Involved in actively transporting phosphate into cells via Na(+) cotransport in the renal brush border membrane. The cotransport has a Na(+):Pi stoichiometry of 3:1 and is electrogenic.</text>
</comment>
<keyword evidence="8" id="KW-0769">Symport</keyword>
<keyword evidence="9 21" id="KW-1133">Transmembrane helix</keyword>
<keyword evidence="14" id="KW-0915">Sodium</keyword>
<evidence type="ECO:0000313" key="22">
    <source>
        <dbReference type="Ensembl" id="ENSOKIP00005108855.1"/>
    </source>
</evidence>
<keyword evidence="6" id="KW-0597">Phosphoprotein</keyword>
<evidence type="ECO:0000313" key="23">
    <source>
        <dbReference type="Proteomes" id="UP000694557"/>
    </source>
</evidence>
<evidence type="ECO:0000256" key="12">
    <source>
        <dbReference type="ARBA" id="ARBA00023157"/>
    </source>
</evidence>
<evidence type="ECO:0000256" key="16">
    <source>
        <dbReference type="ARBA" id="ARBA00029764"/>
    </source>
</evidence>
<feature type="transmembrane region" description="Helical" evidence="21">
    <location>
        <begin position="329"/>
        <end position="346"/>
    </location>
</feature>
<dbReference type="InterPro" id="IPR003841">
    <property type="entry name" value="Na/Pi_transpt"/>
</dbReference>
<evidence type="ECO:0000256" key="1">
    <source>
        <dbReference type="ARBA" id="ARBA00004424"/>
    </source>
</evidence>
<feature type="transmembrane region" description="Helical" evidence="21">
    <location>
        <begin position="353"/>
        <end position="371"/>
    </location>
</feature>
<evidence type="ECO:0000256" key="9">
    <source>
        <dbReference type="ARBA" id="ARBA00022989"/>
    </source>
</evidence>
<reference evidence="22" key="1">
    <citation type="submission" date="2025-08" db="UniProtKB">
        <authorList>
            <consortium name="Ensembl"/>
        </authorList>
    </citation>
    <scope>IDENTIFICATION</scope>
</reference>
<dbReference type="Pfam" id="PF02690">
    <property type="entry name" value="Na_Pi_cotrans"/>
    <property type="match status" value="2"/>
</dbReference>
<evidence type="ECO:0000256" key="13">
    <source>
        <dbReference type="ARBA" id="ARBA00023180"/>
    </source>
</evidence>
<evidence type="ECO:0000256" key="19">
    <source>
        <dbReference type="ARBA" id="ARBA00045420"/>
    </source>
</evidence>
<keyword evidence="12" id="KW-1015">Disulfide bond</keyword>
<dbReference type="GO" id="GO:0044341">
    <property type="term" value="P:sodium-dependent phosphate transport"/>
    <property type="evidence" value="ECO:0007669"/>
    <property type="project" value="InterPro"/>
</dbReference>
<keyword evidence="4" id="KW-0813">Transport</keyword>
<dbReference type="NCBIfam" id="NF037997">
    <property type="entry name" value="Na_Pi_symport"/>
    <property type="match status" value="2"/>
</dbReference>
<evidence type="ECO:0000256" key="20">
    <source>
        <dbReference type="ARBA" id="ARBA00046944"/>
    </source>
</evidence>
<name>A0A8C7KVX0_ONCKI</name>
<evidence type="ECO:0000256" key="15">
    <source>
        <dbReference type="ARBA" id="ARBA00029614"/>
    </source>
</evidence>
<evidence type="ECO:0000256" key="7">
    <source>
        <dbReference type="ARBA" id="ARBA00022692"/>
    </source>
</evidence>
<feature type="transmembrane region" description="Helical" evidence="21">
    <location>
        <begin position="29"/>
        <end position="54"/>
    </location>
</feature>
<keyword evidence="7 21" id="KW-0812">Transmembrane</keyword>
<feature type="transmembrane region" description="Helical" evidence="21">
    <location>
        <begin position="66"/>
        <end position="88"/>
    </location>
</feature>
<comment type="subunit">
    <text evidence="20">Interacts via its C-terminal region with NHERF4. Interacts with NHERF1. Interacts with TMEM174; regulates SLC34A1 internalization by PTH and FGF23.</text>
</comment>
<keyword evidence="13" id="KW-0325">Glycoprotein</keyword>
<feature type="transmembrane region" description="Helical" evidence="21">
    <location>
        <begin position="419"/>
        <end position="442"/>
    </location>
</feature>
<reference evidence="22" key="2">
    <citation type="submission" date="2025-09" db="UniProtKB">
        <authorList>
            <consortium name="Ensembl"/>
        </authorList>
    </citation>
    <scope>IDENTIFICATION</scope>
</reference>
<comment type="similarity">
    <text evidence="2">Belongs to the SLC34A transporter family.</text>
</comment>
<keyword evidence="23" id="KW-1185">Reference proteome</keyword>
<evidence type="ECO:0000256" key="14">
    <source>
        <dbReference type="ARBA" id="ARBA00023201"/>
    </source>
</evidence>
<dbReference type="GO" id="GO:0031982">
    <property type="term" value="C:vesicle"/>
    <property type="evidence" value="ECO:0007669"/>
    <property type="project" value="TreeGrafter"/>
</dbReference>
<keyword evidence="10" id="KW-0406">Ion transport</keyword>
<gene>
    <name evidence="22" type="primary">SLC34A1</name>
    <name evidence="22" type="synonym">LOC109878735</name>
</gene>
<evidence type="ECO:0000256" key="10">
    <source>
        <dbReference type="ARBA" id="ARBA00023065"/>
    </source>
</evidence>
<comment type="subcellular location">
    <subcellularLocation>
        <location evidence="1">Apical cell membrane</location>
        <topology evidence="1">Multi-pass membrane protein</topology>
    </subcellularLocation>
</comment>
<feature type="transmembrane region" description="Helical" evidence="21">
    <location>
        <begin position="256"/>
        <end position="281"/>
    </location>
</feature>
<keyword evidence="5" id="KW-1003">Cell membrane</keyword>
<feature type="transmembrane region" description="Helical" evidence="21">
    <location>
        <begin position="448"/>
        <end position="469"/>
    </location>
</feature>
<evidence type="ECO:0000256" key="6">
    <source>
        <dbReference type="ARBA" id="ARBA00022553"/>
    </source>
</evidence>
<dbReference type="AlphaFoldDB" id="A0A8C7KVX0"/>
<evidence type="ECO:0000256" key="17">
    <source>
        <dbReference type="ARBA" id="ARBA00031850"/>
    </source>
</evidence>
<evidence type="ECO:0000256" key="11">
    <source>
        <dbReference type="ARBA" id="ARBA00023136"/>
    </source>
</evidence>
<dbReference type="GO" id="GO:0016324">
    <property type="term" value="C:apical plasma membrane"/>
    <property type="evidence" value="ECO:0007669"/>
    <property type="project" value="UniProtKB-SubCell"/>
</dbReference>
<dbReference type="GO" id="GO:0030643">
    <property type="term" value="P:intracellular phosphate ion homeostasis"/>
    <property type="evidence" value="ECO:0007669"/>
    <property type="project" value="TreeGrafter"/>
</dbReference>
<keyword evidence="11 21" id="KW-0472">Membrane</keyword>
<accession>A0A8C7KVX0</accession>
<evidence type="ECO:0000256" key="4">
    <source>
        <dbReference type="ARBA" id="ARBA00022448"/>
    </source>
</evidence>
<dbReference type="PANTHER" id="PTHR10010:SF21">
    <property type="entry name" value="SODIUM-DEPENDENT PHOSPHATE TRANSPORT PROTEIN 2A"/>
    <property type="match status" value="1"/>
</dbReference>
<dbReference type="GeneTree" id="ENSGT00950000183177"/>